<sequence length="102" mass="11688">MLHVARTELLLTEQTILKISLVLADLEHQKRCQHEDILAMEGALSPIRRIPPEILAEVFIFCRDSSLDAASYSISDPREAPMLLAHICSSWRIVCHRTPRLW</sequence>
<dbReference type="EMBL" id="JARKIE010000033">
    <property type="protein sequence ID" value="KAJ7696683.1"/>
    <property type="molecule type" value="Genomic_DNA"/>
</dbReference>
<evidence type="ECO:0000313" key="2">
    <source>
        <dbReference type="Proteomes" id="UP001221757"/>
    </source>
</evidence>
<accession>A0AAD7DPK5</accession>
<reference evidence="1" key="1">
    <citation type="submission" date="2023-03" db="EMBL/GenBank/DDBJ databases">
        <title>Massive genome expansion in bonnet fungi (Mycena s.s.) driven by repeated elements and novel gene families across ecological guilds.</title>
        <authorList>
            <consortium name="Lawrence Berkeley National Laboratory"/>
            <person name="Harder C.B."/>
            <person name="Miyauchi S."/>
            <person name="Viragh M."/>
            <person name="Kuo A."/>
            <person name="Thoen E."/>
            <person name="Andreopoulos B."/>
            <person name="Lu D."/>
            <person name="Skrede I."/>
            <person name="Drula E."/>
            <person name="Henrissat B."/>
            <person name="Morin E."/>
            <person name="Kohler A."/>
            <person name="Barry K."/>
            <person name="LaButti K."/>
            <person name="Morin E."/>
            <person name="Salamov A."/>
            <person name="Lipzen A."/>
            <person name="Mereny Z."/>
            <person name="Hegedus B."/>
            <person name="Baldrian P."/>
            <person name="Stursova M."/>
            <person name="Weitz H."/>
            <person name="Taylor A."/>
            <person name="Grigoriev I.V."/>
            <person name="Nagy L.G."/>
            <person name="Martin F."/>
            <person name="Kauserud H."/>
        </authorList>
    </citation>
    <scope>NUCLEOTIDE SEQUENCE</scope>
    <source>
        <strain evidence="1">CBHHK067</strain>
    </source>
</reference>
<gene>
    <name evidence="1" type="ORF">B0H17DRAFT_928984</name>
</gene>
<organism evidence="1 2">
    <name type="scientific">Mycena rosella</name>
    <name type="common">Pink bonnet</name>
    <name type="synonym">Agaricus rosellus</name>
    <dbReference type="NCBI Taxonomy" id="1033263"/>
    <lineage>
        <taxon>Eukaryota</taxon>
        <taxon>Fungi</taxon>
        <taxon>Dikarya</taxon>
        <taxon>Basidiomycota</taxon>
        <taxon>Agaricomycotina</taxon>
        <taxon>Agaricomycetes</taxon>
        <taxon>Agaricomycetidae</taxon>
        <taxon>Agaricales</taxon>
        <taxon>Marasmiineae</taxon>
        <taxon>Mycenaceae</taxon>
        <taxon>Mycena</taxon>
    </lineage>
</organism>
<dbReference type="AlphaFoldDB" id="A0AAD7DPK5"/>
<feature type="non-terminal residue" evidence="1">
    <location>
        <position position="102"/>
    </location>
</feature>
<proteinExistence type="predicted"/>
<name>A0AAD7DPK5_MYCRO</name>
<protein>
    <recommendedName>
        <fullName evidence="3">F-box domain-containing protein</fullName>
    </recommendedName>
</protein>
<keyword evidence="2" id="KW-1185">Reference proteome</keyword>
<comment type="caution">
    <text evidence="1">The sequence shown here is derived from an EMBL/GenBank/DDBJ whole genome shotgun (WGS) entry which is preliminary data.</text>
</comment>
<evidence type="ECO:0008006" key="3">
    <source>
        <dbReference type="Google" id="ProtNLM"/>
    </source>
</evidence>
<evidence type="ECO:0000313" key="1">
    <source>
        <dbReference type="EMBL" id="KAJ7696683.1"/>
    </source>
</evidence>
<dbReference type="Proteomes" id="UP001221757">
    <property type="component" value="Unassembled WGS sequence"/>
</dbReference>